<dbReference type="InterPro" id="IPR038628">
    <property type="entry name" value="XkdM-like_sf"/>
</dbReference>
<protein>
    <submittedName>
        <fullName evidence="1">Phage tail tube protein</fullName>
    </submittedName>
</protein>
<reference evidence="1" key="1">
    <citation type="submission" date="2020-12" db="EMBL/GenBank/DDBJ databases">
        <authorList>
            <person name="Huq M.A."/>
        </authorList>
    </citation>
    <scope>NUCLEOTIDE SEQUENCE</scope>
    <source>
        <strain evidence="1">MAHUQ-46</strain>
    </source>
</reference>
<dbReference type="SUPFAM" id="SSF69279">
    <property type="entry name" value="Phage tail proteins"/>
    <property type="match status" value="1"/>
</dbReference>
<name>A0A934J3D2_9BACL</name>
<evidence type="ECO:0000313" key="2">
    <source>
        <dbReference type="Proteomes" id="UP000640274"/>
    </source>
</evidence>
<dbReference type="RefSeq" id="WP_199018430.1">
    <property type="nucleotide sequence ID" value="NZ_JAELUP010000014.1"/>
</dbReference>
<dbReference type="EMBL" id="JAELUP010000014">
    <property type="protein sequence ID" value="MBJ6360874.1"/>
    <property type="molecule type" value="Genomic_DNA"/>
</dbReference>
<keyword evidence="2" id="KW-1185">Reference proteome</keyword>
<sequence>MPFLNARDSISGQEGRAYAKVDGVVEELFYIKTLEATVEKEKAEIKTLGRRGTQHKAVGWSGSGSMTIYYVTSYFRKMMYTYIKTGKDVYFEISVTNEDPTSTIGAQTVVLKGCNLDSVIVAKLDTESDALDEEVSFTFDDLEIPEQFKAPSAN</sequence>
<evidence type="ECO:0000313" key="1">
    <source>
        <dbReference type="EMBL" id="MBJ6360874.1"/>
    </source>
</evidence>
<organism evidence="1 2">
    <name type="scientific">Paenibacillus roseus</name>
    <dbReference type="NCBI Taxonomy" id="2798579"/>
    <lineage>
        <taxon>Bacteria</taxon>
        <taxon>Bacillati</taxon>
        <taxon>Bacillota</taxon>
        <taxon>Bacilli</taxon>
        <taxon>Bacillales</taxon>
        <taxon>Paenibacillaceae</taxon>
        <taxon>Paenibacillus</taxon>
    </lineage>
</organism>
<dbReference type="Pfam" id="PF09393">
    <property type="entry name" value="DUF2001"/>
    <property type="match status" value="1"/>
</dbReference>
<dbReference type="Gene3D" id="2.30.110.40">
    <property type="entry name" value="Phage tail tube protein"/>
    <property type="match status" value="1"/>
</dbReference>
<dbReference type="AlphaFoldDB" id="A0A934J3D2"/>
<gene>
    <name evidence="1" type="ORF">JFN88_06025</name>
</gene>
<accession>A0A934J3D2</accession>
<dbReference type="InterPro" id="IPR018989">
    <property type="entry name" value="DUF2001"/>
</dbReference>
<comment type="caution">
    <text evidence="1">The sequence shown here is derived from an EMBL/GenBank/DDBJ whole genome shotgun (WGS) entry which is preliminary data.</text>
</comment>
<proteinExistence type="predicted"/>
<dbReference type="Proteomes" id="UP000640274">
    <property type="component" value="Unassembled WGS sequence"/>
</dbReference>